<name>A0A1R0H0L9_9FUNG</name>
<accession>A0A1R0H0L9</accession>
<proteinExistence type="predicted"/>
<gene>
    <name evidence="1" type="ORF">AYI68_g3180</name>
</gene>
<reference evidence="1 2" key="1">
    <citation type="journal article" date="2016" name="Mol. Biol. Evol.">
        <title>Genome-Wide Survey of Gut Fungi (Harpellales) Reveals the First Horizontally Transferred Ubiquitin Gene from a Mosquito Host.</title>
        <authorList>
            <person name="Wang Y."/>
            <person name="White M.M."/>
            <person name="Kvist S."/>
            <person name="Moncalvo J.M."/>
        </authorList>
    </citation>
    <scope>NUCLEOTIDE SEQUENCE [LARGE SCALE GENOMIC DNA]</scope>
    <source>
        <strain evidence="1 2">ALG-7-W6</strain>
    </source>
</reference>
<organism evidence="1 2">
    <name type="scientific">Smittium mucronatum</name>
    <dbReference type="NCBI Taxonomy" id="133383"/>
    <lineage>
        <taxon>Eukaryota</taxon>
        <taxon>Fungi</taxon>
        <taxon>Fungi incertae sedis</taxon>
        <taxon>Zoopagomycota</taxon>
        <taxon>Kickxellomycotina</taxon>
        <taxon>Harpellomycetes</taxon>
        <taxon>Harpellales</taxon>
        <taxon>Legeriomycetaceae</taxon>
        <taxon>Smittium</taxon>
    </lineage>
</organism>
<keyword evidence="2" id="KW-1185">Reference proteome</keyword>
<evidence type="ECO:0000313" key="2">
    <source>
        <dbReference type="Proteomes" id="UP000187455"/>
    </source>
</evidence>
<evidence type="ECO:0000313" key="1">
    <source>
        <dbReference type="EMBL" id="OLY82691.1"/>
    </source>
</evidence>
<dbReference type="Proteomes" id="UP000187455">
    <property type="component" value="Unassembled WGS sequence"/>
</dbReference>
<protein>
    <recommendedName>
        <fullName evidence="3">Retrotransposon gag domain-containing protein</fullName>
    </recommendedName>
</protein>
<dbReference type="AlphaFoldDB" id="A0A1R0H0L9"/>
<evidence type="ECO:0008006" key="3">
    <source>
        <dbReference type="Google" id="ProtNLM"/>
    </source>
</evidence>
<comment type="caution">
    <text evidence="1">The sequence shown here is derived from an EMBL/GenBank/DDBJ whole genome shotgun (WGS) entry which is preliminary data.</text>
</comment>
<dbReference type="OrthoDB" id="5581639at2759"/>
<dbReference type="EMBL" id="LSSL01001319">
    <property type="protein sequence ID" value="OLY82691.1"/>
    <property type="molecule type" value="Genomic_DNA"/>
</dbReference>
<sequence length="196" mass="23213">MLSTNPNLEPKPILGSRALEPQIFMGKDDEDAERWLKRYECFRKTCNWSDAEAVDYLDLFLEGKALMWYKENTTTETKWIDLRIKFKTAFSNEDEEYKAWNDLISYSTDNKDSIEITGKLSRIFIRANITDSKEKLRFLLIDMSPKQKRKVLESEAKTWESAMLIVAKEEKLEREINPKSQIPKESRRFIKEIDQI</sequence>